<accession>A0A243Q3N4</accession>
<dbReference type="Gene3D" id="3.40.50.300">
    <property type="entry name" value="P-loop containing nucleotide triphosphate hydrolases"/>
    <property type="match status" value="2"/>
</dbReference>
<keyword evidence="7" id="KW-0169">Cobalamin biosynthesis</keyword>
<evidence type="ECO:0000256" key="4">
    <source>
        <dbReference type="ARBA" id="ARBA00022840"/>
    </source>
</evidence>
<keyword evidence="4 7" id="KW-0067">ATP-binding</keyword>
<dbReference type="GO" id="GO:0042242">
    <property type="term" value="F:cobyrinic acid a,c-diamide synthase activity"/>
    <property type="evidence" value="ECO:0007669"/>
    <property type="project" value="InterPro"/>
</dbReference>
<dbReference type="NCBIfam" id="NF002204">
    <property type="entry name" value="PRK01077.1"/>
    <property type="match status" value="1"/>
</dbReference>
<dbReference type="PANTHER" id="PTHR43873">
    <property type="entry name" value="COBYRINATE A,C-DIAMIDE SYNTHASE"/>
    <property type="match status" value="1"/>
</dbReference>
<feature type="domain" description="CobQ/CobB/MinD/ParA nucleotide binding" evidence="8">
    <location>
        <begin position="20"/>
        <end position="214"/>
    </location>
</feature>
<dbReference type="EMBL" id="NGFO01000047">
    <property type="protein sequence ID" value="OUC75880.1"/>
    <property type="molecule type" value="Genomic_DNA"/>
</dbReference>
<evidence type="ECO:0000259" key="9">
    <source>
        <dbReference type="Pfam" id="PF07685"/>
    </source>
</evidence>
<dbReference type="STRING" id="417102.CA982_24525"/>
<dbReference type="RefSeq" id="WP_086537739.1">
    <property type="nucleotide sequence ID" value="NZ_NGFO01000047.1"/>
</dbReference>
<evidence type="ECO:0000256" key="1">
    <source>
        <dbReference type="ARBA" id="ARBA00001946"/>
    </source>
</evidence>
<comment type="cofactor">
    <cofactor evidence="1 7">
        <name>Mg(2+)</name>
        <dbReference type="ChEBI" id="CHEBI:18420"/>
    </cofactor>
</comment>
<name>A0A243Q3N4_9ACTN</name>
<dbReference type="OrthoDB" id="9764035at2"/>
<protein>
    <recommendedName>
        <fullName evidence="7">Hydrogenobyrinate a,c-diamide synthase</fullName>
        <ecNumber evidence="7">6.3.5.9</ecNumber>
    </recommendedName>
    <alternativeName>
        <fullName evidence="7">Hydrogenobyrinic acid a,c-diamide synthase</fullName>
    </alternativeName>
</protein>
<dbReference type="AlphaFoldDB" id="A0A243Q3N4"/>
<dbReference type="Gene3D" id="3.40.50.880">
    <property type="match status" value="1"/>
</dbReference>
<evidence type="ECO:0000256" key="2">
    <source>
        <dbReference type="ARBA" id="ARBA00022598"/>
    </source>
</evidence>
<evidence type="ECO:0000256" key="7">
    <source>
        <dbReference type="HAMAP-Rule" id="MF_00027"/>
    </source>
</evidence>
<comment type="similarity">
    <text evidence="7">Belongs to the CobB/CbiA family.</text>
</comment>
<dbReference type="EC" id="6.3.5.9" evidence="7"/>
<keyword evidence="5 7" id="KW-0460">Magnesium</keyword>
<dbReference type="InterPro" id="IPR002586">
    <property type="entry name" value="CobQ/CobB/MinD/ParA_Nub-bd_dom"/>
</dbReference>
<evidence type="ECO:0000256" key="5">
    <source>
        <dbReference type="ARBA" id="ARBA00022842"/>
    </source>
</evidence>
<dbReference type="SUPFAM" id="SSF52540">
    <property type="entry name" value="P-loop containing nucleoside triphosphate hydrolases"/>
    <property type="match status" value="1"/>
</dbReference>
<proteinExistence type="inferred from homology"/>
<dbReference type="GO" id="GO:0009236">
    <property type="term" value="P:cobalamin biosynthetic process"/>
    <property type="evidence" value="ECO:0007669"/>
    <property type="project" value="UniProtKB-UniRule"/>
</dbReference>
<dbReference type="CDD" id="cd03130">
    <property type="entry name" value="GATase1_CobB"/>
    <property type="match status" value="1"/>
</dbReference>
<keyword evidence="6 7" id="KW-0315">Glutamine amidotransferase</keyword>
<comment type="miscellaneous">
    <text evidence="7">The a and c carboxylates of hydrogenobyrinate are activated for nucleophilic attack via formation of a phosphorylated intermediate by ATP. CobB catalyzes first the amidation of the c-carboxylate, and then that of the a-carboxylate.</text>
</comment>
<dbReference type="InterPro" id="IPR011698">
    <property type="entry name" value="GATase_3"/>
</dbReference>
<dbReference type="GO" id="GO:0005524">
    <property type="term" value="F:ATP binding"/>
    <property type="evidence" value="ECO:0007669"/>
    <property type="project" value="UniProtKB-UniRule"/>
</dbReference>
<dbReference type="PANTHER" id="PTHR43873:SF1">
    <property type="entry name" value="COBYRINATE A,C-DIAMIDE SYNTHASE"/>
    <property type="match status" value="1"/>
</dbReference>
<dbReference type="Proteomes" id="UP000194632">
    <property type="component" value="Unassembled WGS sequence"/>
</dbReference>
<feature type="site" description="Increases nucleophilicity of active site Cys" evidence="7">
    <location>
        <position position="457"/>
    </location>
</feature>
<dbReference type="GO" id="GO:0043802">
    <property type="term" value="F:hydrogenobyrinic acid a,c-diamide synthase (glutamine-hydrolysing) activity"/>
    <property type="evidence" value="ECO:0007669"/>
    <property type="project" value="UniProtKB-UniRule"/>
</dbReference>
<keyword evidence="11" id="KW-1185">Reference proteome</keyword>
<comment type="catalytic activity">
    <reaction evidence="7">
        <text>hydrogenobyrinate + 2 L-glutamine + 2 ATP + 2 H2O = hydrogenobyrinate a,c-diamide + 2 L-glutamate + 2 ADP + 2 phosphate + 2 H(+)</text>
        <dbReference type="Rhea" id="RHEA:12544"/>
        <dbReference type="ChEBI" id="CHEBI:15377"/>
        <dbReference type="ChEBI" id="CHEBI:15378"/>
        <dbReference type="ChEBI" id="CHEBI:29985"/>
        <dbReference type="ChEBI" id="CHEBI:30616"/>
        <dbReference type="ChEBI" id="CHEBI:43474"/>
        <dbReference type="ChEBI" id="CHEBI:58359"/>
        <dbReference type="ChEBI" id="CHEBI:77873"/>
        <dbReference type="ChEBI" id="CHEBI:77874"/>
        <dbReference type="ChEBI" id="CHEBI:456216"/>
        <dbReference type="EC" id="6.3.5.9"/>
    </reaction>
</comment>
<keyword evidence="2 7" id="KW-0436">Ligase</keyword>
<dbReference type="InterPro" id="IPR027417">
    <property type="entry name" value="P-loop_NTPase"/>
</dbReference>
<evidence type="ECO:0000256" key="6">
    <source>
        <dbReference type="ARBA" id="ARBA00022962"/>
    </source>
</evidence>
<dbReference type="SUPFAM" id="SSF52317">
    <property type="entry name" value="Class I glutamine amidotransferase-like"/>
    <property type="match status" value="1"/>
</dbReference>
<dbReference type="CDD" id="cd05388">
    <property type="entry name" value="CobB_N"/>
    <property type="match status" value="1"/>
</dbReference>
<feature type="domain" description="CobB/CobQ-like glutamine amidotransferase" evidence="9">
    <location>
        <begin position="281"/>
        <end position="459"/>
    </location>
</feature>
<dbReference type="InterPro" id="IPR029062">
    <property type="entry name" value="Class_I_gatase-like"/>
</dbReference>
<dbReference type="PROSITE" id="PS51274">
    <property type="entry name" value="GATASE_COBBQ"/>
    <property type="match status" value="1"/>
</dbReference>
<comment type="pathway">
    <text evidence="7">Cofactor biosynthesis; adenosylcobalamin biosynthesis; cob(II)yrinate a,c-diamide from precorrin-2 (aerobic route): step 9/10.</text>
</comment>
<gene>
    <name evidence="7" type="primary">cobB</name>
    <name evidence="10" type="ORF">CA982_24525</name>
</gene>
<evidence type="ECO:0000313" key="10">
    <source>
        <dbReference type="EMBL" id="OUC75880.1"/>
    </source>
</evidence>
<dbReference type="HAMAP" id="MF_00027">
    <property type="entry name" value="CobB_CbiA"/>
    <property type="match status" value="1"/>
</dbReference>
<comment type="function">
    <text evidence="7">Catalyzes the ATP-dependent amidation of the two carboxylate groups at positions a and c of hydrogenobyrinate, using either L-glutamine or ammonia as the nitrogen source.</text>
</comment>
<feature type="active site" description="Nucleophile" evidence="7">
    <location>
        <position position="362"/>
    </location>
</feature>
<reference evidence="10 11" key="1">
    <citation type="submission" date="2017-05" db="EMBL/GenBank/DDBJ databases">
        <title>Biotechnological potential of actinobacteria isolated from South African environments.</title>
        <authorList>
            <person name="Le Roes-Hill M."/>
            <person name="Prins A."/>
            <person name="Durrell K.A."/>
        </authorList>
    </citation>
    <scope>NUCLEOTIDE SEQUENCE [LARGE SCALE GENOMIC DNA]</scope>
    <source>
        <strain evidence="10">BS2</strain>
    </source>
</reference>
<sequence length="493" mass="49739">MVTPTGAATGARAAGSTPAVVIAAPSSGSGKTTVTTGLIGALRAAGHRVAPFKVGPDYIDPGYHAVAAGRPGRNLDPNLVGAERIAPLFAHGAAGADIAVVEGVMGLFDGRIVESGTADEADPLGVGSTAHVASIIGAPVILVVDAAGHSQSLAAVLHGFLSYDPTVSIAGVILNRVGSPRHEMVLRQAAGRVGLPVLGVLRRHPSLTVPSRHLGLIPAAERNADAVAAVDAMTAHLRGALDLPAIVAAARGRSAPDATPWSAAEAVAPHRSIDPAGSPVVAVAGGAAFTFGYTEHAEMLTAAGARVVVFDPLVDRLPADAAGVVIGGGFPEEHAEALAANDLLRADLRAHAAAGRPIHAECAGLLYLCAQLDGHPMSGVLDIPGHFGPTLTLGYRDAVAVSDSVLFRTGERVTGHEFHRSGVGDGPLAPAWAWRDTAGRASTHGVTTASVHASYLHLHPASIPEALCRFVARAAEVSPARSSSRAGNTAGTS</sequence>
<dbReference type="UniPathway" id="UPA00148">
    <property type="reaction ID" value="UER00220"/>
</dbReference>
<dbReference type="Pfam" id="PF01656">
    <property type="entry name" value="CbiA"/>
    <property type="match status" value="1"/>
</dbReference>
<evidence type="ECO:0000313" key="11">
    <source>
        <dbReference type="Proteomes" id="UP000194632"/>
    </source>
</evidence>
<evidence type="ECO:0000256" key="3">
    <source>
        <dbReference type="ARBA" id="ARBA00022741"/>
    </source>
</evidence>
<dbReference type="Pfam" id="PF07685">
    <property type="entry name" value="GATase_3"/>
    <property type="match status" value="1"/>
</dbReference>
<dbReference type="NCBIfam" id="TIGR00379">
    <property type="entry name" value="cobB"/>
    <property type="match status" value="1"/>
</dbReference>
<dbReference type="InterPro" id="IPR004484">
    <property type="entry name" value="CbiA/CobB_synth"/>
</dbReference>
<comment type="domain">
    <text evidence="7">Comprises of two domains. The C-terminal domain contains the binding site for glutamine and catalyzes the hydrolysis of this substrate to glutamate and ammonia. The N-terminal domain is anticipated to bind ATP and hydrogenobyrinate and catalyzes the ultimate synthesis of the diamide product. The ammonia produced via the glutaminase domain is probably translocated to the adjacent domain via a molecular tunnel, where it reacts with an activated intermediate.</text>
</comment>
<keyword evidence="3 7" id="KW-0547">Nucleotide-binding</keyword>
<comment type="caution">
    <text evidence="10">The sequence shown here is derived from an EMBL/GenBank/DDBJ whole genome shotgun (WGS) entry which is preliminary data.</text>
</comment>
<evidence type="ECO:0000259" key="8">
    <source>
        <dbReference type="Pfam" id="PF01656"/>
    </source>
</evidence>
<organism evidence="10 11">
    <name type="scientific">Gordonia lacunae</name>
    <dbReference type="NCBI Taxonomy" id="417102"/>
    <lineage>
        <taxon>Bacteria</taxon>
        <taxon>Bacillati</taxon>
        <taxon>Actinomycetota</taxon>
        <taxon>Actinomycetes</taxon>
        <taxon>Mycobacteriales</taxon>
        <taxon>Gordoniaceae</taxon>
        <taxon>Gordonia</taxon>
    </lineage>
</organism>